<comment type="caution">
    <text evidence="3">The sequence shown here is derived from an EMBL/GenBank/DDBJ whole genome shotgun (WGS) entry which is preliminary data.</text>
</comment>
<dbReference type="PANTHER" id="PTHR31840">
    <property type="entry name" value="COILED-COIL DOMAIN-CONTAINING PROTEIN 97"/>
    <property type="match status" value="1"/>
</dbReference>
<organism evidence="3 4">
    <name type="scientific">Cryomyces minteri</name>
    <dbReference type="NCBI Taxonomy" id="331657"/>
    <lineage>
        <taxon>Eukaryota</taxon>
        <taxon>Fungi</taxon>
        <taxon>Dikarya</taxon>
        <taxon>Ascomycota</taxon>
        <taxon>Pezizomycotina</taxon>
        <taxon>Dothideomycetes</taxon>
        <taxon>Dothideomycetes incertae sedis</taxon>
        <taxon>Cryomyces</taxon>
    </lineage>
</organism>
<feature type="domain" description="CCD97-like C-terminal" evidence="2">
    <location>
        <begin position="131"/>
        <end position="188"/>
    </location>
</feature>
<protein>
    <recommendedName>
        <fullName evidence="2">CCD97-like C-terminal domain-containing protein</fullName>
    </recommendedName>
</protein>
<dbReference type="OrthoDB" id="333176at2759"/>
<dbReference type="InterPro" id="IPR018613">
    <property type="entry name" value="Ccdc97-like"/>
</dbReference>
<evidence type="ECO:0000259" key="2">
    <source>
        <dbReference type="Pfam" id="PF09747"/>
    </source>
</evidence>
<reference evidence="3 4" key="1">
    <citation type="submission" date="2017-03" db="EMBL/GenBank/DDBJ databases">
        <title>Genomes of endolithic fungi from Antarctica.</title>
        <authorList>
            <person name="Coleine C."/>
            <person name="Masonjones S."/>
            <person name="Stajich J.E."/>
        </authorList>
    </citation>
    <scope>NUCLEOTIDE SEQUENCE [LARGE SCALE GENOMIC DNA]</scope>
    <source>
        <strain evidence="3 4">CCFEE 5187</strain>
    </source>
</reference>
<dbReference type="Proteomes" id="UP000308768">
    <property type="component" value="Unassembled WGS sequence"/>
</dbReference>
<gene>
    <name evidence="3" type="ORF">B0A49_05861</name>
</gene>
<accession>A0A4U0X0S0</accession>
<feature type="compositionally biased region" description="Gly residues" evidence="1">
    <location>
        <begin position="200"/>
        <end position="209"/>
    </location>
</feature>
<name>A0A4U0X0S0_9PEZI</name>
<feature type="region of interest" description="Disordered" evidence="1">
    <location>
        <begin position="1"/>
        <end position="36"/>
    </location>
</feature>
<keyword evidence="4" id="KW-1185">Reference proteome</keyword>
<dbReference type="PANTHER" id="PTHR31840:SF1">
    <property type="entry name" value="COILED-COIL DOMAIN-CONTAINING PROTEIN 97"/>
    <property type="match status" value="1"/>
</dbReference>
<evidence type="ECO:0000256" key="1">
    <source>
        <dbReference type="SAM" id="MobiDB-lite"/>
    </source>
</evidence>
<proteinExistence type="predicted"/>
<evidence type="ECO:0000313" key="4">
    <source>
        <dbReference type="Proteomes" id="UP000308768"/>
    </source>
</evidence>
<dbReference type="InterPro" id="IPR040233">
    <property type="entry name" value="CCD97-like_C"/>
</dbReference>
<sequence>MADSSDALPAPSNAQPAQTARRPRTPGSASAERLQRIRVKNRRKRYLDLHPEYFGPSLELADPLLYDRLVRRFQSAAERRAQGLARGYSGRLEADLLRSEAKLDALAHPDPSAPLTYRRRATGEIVSEERDDAPRSKEEGLARWREVMERRFLNGEDAEFEYAEVDASEKYDDWAEEEREREEAYFGGEEPAWVLDEIGAEGGGGGESGGRMVVGETGVQDY</sequence>
<dbReference type="Pfam" id="PF09747">
    <property type="entry name" value="CCD97-like_C"/>
    <property type="match status" value="1"/>
</dbReference>
<dbReference type="EMBL" id="NAJN01000695">
    <property type="protein sequence ID" value="TKA69812.1"/>
    <property type="molecule type" value="Genomic_DNA"/>
</dbReference>
<evidence type="ECO:0000313" key="3">
    <source>
        <dbReference type="EMBL" id="TKA69812.1"/>
    </source>
</evidence>
<feature type="region of interest" description="Disordered" evidence="1">
    <location>
        <begin position="197"/>
        <end position="222"/>
    </location>
</feature>
<dbReference type="AlphaFoldDB" id="A0A4U0X0S0"/>